<feature type="region of interest" description="Disordered" evidence="1">
    <location>
        <begin position="307"/>
        <end position="403"/>
    </location>
</feature>
<proteinExistence type="predicted"/>
<dbReference type="InterPro" id="IPR050650">
    <property type="entry name" value="Type-II_Cytokine-TF_Rcpt"/>
</dbReference>
<feature type="chain" id="PRO_5043534401" description="Fibronectin type-III domain-containing protein" evidence="3">
    <location>
        <begin position="24"/>
        <end position="403"/>
    </location>
</feature>
<dbReference type="Pfam" id="PF01108">
    <property type="entry name" value="Tissue_fac"/>
    <property type="match status" value="1"/>
</dbReference>
<dbReference type="Ensembl" id="ENSATET00000014632.3">
    <property type="protein sequence ID" value="ENSATEP00000014403.3"/>
    <property type="gene ID" value="ENSATEG00000010029.3"/>
</dbReference>
<dbReference type="GeneID" id="113158662"/>
<reference evidence="5" key="2">
    <citation type="submission" date="2025-08" db="UniProtKB">
        <authorList>
            <consortium name="Ensembl"/>
        </authorList>
    </citation>
    <scope>IDENTIFICATION</scope>
</reference>
<feature type="compositionally biased region" description="Basic and acidic residues" evidence="1">
    <location>
        <begin position="394"/>
        <end position="403"/>
    </location>
</feature>
<evidence type="ECO:0000256" key="3">
    <source>
        <dbReference type="SAM" id="SignalP"/>
    </source>
</evidence>
<dbReference type="InParanoid" id="A0A3Q1IA70"/>
<feature type="transmembrane region" description="Helical" evidence="2">
    <location>
        <begin position="249"/>
        <end position="271"/>
    </location>
</feature>
<reference evidence="5" key="3">
    <citation type="submission" date="2025-09" db="UniProtKB">
        <authorList>
            <consortium name="Ensembl"/>
        </authorList>
    </citation>
    <scope>IDENTIFICATION</scope>
</reference>
<dbReference type="InterPro" id="IPR013783">
    <property type="entry name" value="Ig-like_fold"/>
</dbReference>
<reference evidence="5" key="1">
    <citation type="submission" date="2021-04" db="EMBL/GenBank/DDBJ databases">
        <authorList>
            <consortium name="Wellcome Sanger Institute Data Sharing"/>
        </authorList>
    </citation>
    <scope>NUCLEOTIDE SEQUENCE [LARGE SCALE GENOMIC DNA]</scope>
</reference>
<dbReference type="Gene3D" id="2.60.40.10">
    <property type="entry name" value="Immunoglobulins"/>
    <property type="match status" value="1"/>
</dbReference>
<feature type="signal peptide" evidence="3">
    <location>
        <begin position="1"/>
        <end position="23"/>
    </location>
</feature>
<evidence type="ECO:0000256" key="1">
    <source>
        <dbReference type="SAM" id="MobiDB-lite"/>
    </source>
</evidence>
<protein>
    <recommendedName>
        <fullName evidence="4">Fibronectin type-III domain-containing protein</fullName>
    </recommendedName>
</protein>
<dbReference type="GO" id="GO:0005886">
    <property type="term" value="C:plasma membrane"/>
    <property type="evidence" value="ECO:0007669"/>
    <property type="project" value="TreeGrafter"/>
</dbReference>
<dbReference type="SUPFAM" id="SSF49265">
    <property type="entry name" value="Fibronectin type III"/>
    <property type="match status" value="1"/>
</dbReference>
<dbReference type="RefSeq" id="XP_026210516.1">
    <property type="nucleotide sequence ID" value="XM_026354731.1"/>
</dbReference>
<dbReference type="InterPro" id="IPR036116">
    <property type="entry name" value="FN3_sf"/>
</dbReference>
<evidence type="ECO:0000313" key="5">
    <source>
        <dbReference type="Ensembl" id="ENSATEP00000014403.3"/>
    </source>
</evidence>
<dbReference type="GeneTree" id="ENSGT00530000068118"/>
<evidence type="ECO:0000313" key="6">
    <source>
        <dbReference type="Proteomes" id="UP000265040"/>
    </source>
</evidence>
<organism evidence="5 6">
    <name type="scientific">Anabas testudineus</name>
    <name type="common">Climbing perch</name>
    <name type="synonym">Anthias testudineus</name>
    <dbReference type="NCBI Taxonomy" id="64144"/>
    <lineage>
        <taxon>Eukaryota</taxon>
        <taxon>Metazoa</taxon>
        <taxon>Chordata</taxon>
        <taxon>Craniata</taxon>
        <taxon>Vertebrata</taxon>
        <taxon>Euteleostomi</taxon>
        <taxon>Actinopterygii</taxon>
        <taxon>Neopterygii</taxon>
        <taxon>Teleostei</taxon>
        <taxon>Neoteleostei</taxon>
        <taxon>Acanthomorphata</taxon>
        <taxon>Anabantaria</taxon>
        <taxon>Anabantiformes</taxon>
        <taxon>Anabantoidei</taxon>
        <taxon>Anabantidae</taxon>
        <taxon>Anabas</taxon>
    </lineage>
</organism>
<keyword evidence="2" id="KW-1133">Transmembrane helix</keyword>
<feature type="domain" description="Fibronectin type-III" evidence="4">
    <location>
        <begin position="12"/>
        <end position="107"/>
    </location>
</feature>
<dbReference type="GO" id="GO:0004896">
    <property type="term" value="F:cytokine receptor activity"/>
    <property type="evidence" value="ECO:0007669"/>
    <property type="project" value="TreeGrafter"/>
</dbReference>
<keyword evidence="6" id="KW-1185">Reference proteome</keyword>
<accession>A0A3Q1IA70</accession>
<keyword evidence="3" id="KW-0732">Signal</keyword>
<dbReference type="InterPro" id="IPR003961">
    <property type="entry name" value="FN3_dom"/>
</dbReference>
<dbReference type="PANTHER" id="PTHR20859">
    <property type="entry name" value="INTERFERON/INTERLEUKIN RECEPTOR"/>
    <property type="match status" value="1"/>
</dbReference>
<keyword evidence="2" id="KW-0812">Transmembrane</keyword>
<evidence type="ECO:0000256" key="2">
    <source>
        <dbReference type="SAM" id="Phobius"/>
    </source>
</evidence>
<evidence type="ECO:0000259" key="4">
    <source>
        <dbReference type="Pfam" id="PF01108"/>
    </source>
</evidence>
<dbReference type="PANTHER" id="PTHR20859:SF87">
    <property type="entry name" value="CYTOKINE RECEPTOR FAMILY MEMBER B13-RELATED"/>
    <property type="match status" value="1"/>
</dbReference>
<keyword evidence="2" id="KW-0472">Membrane</keyword>
<sequence length="403" mass="45227">MDRTHVGSLPLLHIVVLFQAVWASVEPPTNVTLECHNLHNVLKWSYGQFLPGLKFRVDIGSTQELNGSPKNLTVYPPARQADVSFLSDSNNDYFLQVTAVIGDNESEGVPSEGIEFSYFKDSLAKQKCSLDLPPVNVTAQRDAKILFRFMHPWLLYYKNSHVTGKKQKRNNHSPQIGNIPAFEYIVTMDEKSHGFICEESVCQQTLPVDAKQENHCLTITGDLNKIRVVSTKSYCTPPFTDMTLSYTKLYIALSLTAVGVTVAFVLLMVYLKLIKPSSQFPFLVKPLPNTHQPLRLDKDDIREVEATTPTQPLVQESKKEDVDEIQFTTVSPDPYDSRPPIEIIDEDEIDRGQQNNEGSGYMAGVDMEEDDAQDSHEVSSGYEGRNPVIQSLGPDDRVEGYRG</sequence>
<dbReference type="AlphaFoldDB" id="A0A3Q1IA70"/>
<name>A0A3Q1IA70_ANATE</name>
<dbReference type="Proteomes" id="UP000265040">
    <property type="component" value="Chromosome 15"/>
</dbReference>